<feature type="region of interest" description="Disordered" evidence="1">
    <location>
        <begin position="126"/>
        <end position="182"/>
    </location>
</feature>
<feature type="compositionally biased region" description="Low complexity" evidence="1">
    <location>
        <begin position="359"/>
        <end position="368"/>
    </location>
</feature>
<keyword evidence="3" id="KW-1185">Reference proteome</keyword>
<feature type="compositionally biased region" description="Low complexity" evidence="1">
    <location>
        <begin position="126"/>
        <end position="163"/>
    </location>
</feature>
<evidence type="ECO:0000313" key="2">
    <source>
        <dbReference type="EMBL" id="PWZ00503.1"/>
    </source>
</evidence>
<dbReference type="AlphaFoldDB" id="A0A317XRS8"/>
<feature type="region of interest" description="Disordered" evidence="1">
    <location>
        <begin position="1"/>
        <end position="25"/>
    </location>
</feature>
<feature type="compositionally biased region" description="Acidic residues" evidence="1">
    <location>
        <begin position="578"/>
        <end position="590"/>
    </location>
</feature>
<protein>
    <submittedName>
        <fullName evidence="2">Uncharacterized protein</fullName>
    </submittedName>
</protein>
<dbReference type="Proteomes" id="UP000246740">
    <property type="component" value="Unassembled WGS sequence"/>
</dbReference>
<proteinExistence type="predicted"/>
<dbReference type="OrthoDB" id="2552865at2759"/>
<reference evidence="2 3" key="1">
    <citation type="journal article" date="2018" name="Mol. Biol. Evol.">
        <title>Broad Genomic Sampling Reveals a Smut Pathogenic Ancestry of the Fungal Clade Ustilaginomycotina.</title>
        <authorList>
            <person name="Kijpornyongpan T."/>
            <person name="Mondo S.J."/>
            <person name="Barry K."/>
            <person name="Sandor L."/>
            <person name="Lee J."/>
            <person name="Lipzen A."/>
            <person name="Pangilinan J."/>
            <person name="LaButti K."/>
            <person name="Hainaut M."/>
            <person name="Henrissat B."/>
            <person name="Grigoriev I.V."/>
            <person name="Spatafora J.W."/>
            <person name="Aime M.C."/>
        </authorList>
    </citation>
    <scope>NUCLEOTIDE SEQUENCE [LARGE SCALE GENOMIC DNA]</scope>
    <source>
        <strain evidence="2 3">MCA 3645</strain>
    </source>
</reference>
<feature type="region of interest" description="Disordered" evidence="1">
    <location>
        <begin position="351"/>
        <end position="376"/>
    </location>
</feature>
<name>A0A317XRS8_9BASI</name>
<feature type="region of interest" description="Disordered" evidence="1">
    <location>
        <begin position="571"/>
        <end position="594"/>
    </location>
</feature>
<evidence type="ECO:0000256" key="1">
    <source>
        <dbReference type="SAM" id="MobiDB-lite"/>
    </source>
</evidence>
<organism evidence="2 3">
    <name type="scientific">Testicularia cyperi</name>
    <dbReference type="NCBI Taxonomy" id="1882483"/>
    <lineage>
        <taxon>Eukaryota</taxon>
        <taxon>Fungi</taxon>
        <taxon>Dikarya</taxon>
        <taxon>Basidiomycota</taxon>
        <taxon>Ustilaginomycotina</taxon>
        <taxon>Ustilaginomycetes</taxon>
        <taxon>Ustilaginales</taxon>
        <taxon>Anthracoideaceae</taxon>
        <taxon>Testicularia</taxon>
    </lineage>
</organism>
<feature type="compositionally biased region" description="Polar residues" evidence="1">
    <location>
        <begin position="258"/>
        <end position="284"/>
    </location>
</feature>
<gene>
    <name evidence="2" type="ORF">BCV70DRAFT_147949</name>
</gene>
<feature type="non-terminal residue" evidence="2">
    <location>
        <position position="610"/>
    </location>
</feature>
<dbReference type="EMBL" id="KZ819192">
    <property type="protein sequence ID" value="PWZ00503.1"/>
    <property type="molecule type" value="Genomic_DNA"/>
</dbReference>
<evidence type="ECO:0000313" key="3">
    <source>
        <dbReference type="Proteomes" id="UP000246740"/>
    </source>
</evidence>
<accession>A0A317XRS8</accession>
<feature type="non-terminal residue" evidence="2">
    <location>
        <position position="1"/>
    </location>
</feature>
<sequence>PKKKSKGGFFGCRSKNALDSLPRNARGDNAAINRLQARNVFVSEATDSTISLPMVTEKHTVPVTQAAATVTPPVVLAPVHNDVTPQEEDEEARDVVADPVVTRPNTPGATRALSVSSKSGLIRRSLSLKRSGSSASTSLAQRAPPVSSADFADLPASSSSSSDVTIQGVEAPKKEPSKQLGDMASIRQARGRHQSTTAGHVLFPDISEDEYINMSEVPVPPSFVPAQLELPVTLAKSMSSLPSESESMRAVAAALESSTDTYRVQPGPSTGTPTLQPASPTKQASYAELRTREASQDTVSPLPVHATLSNGTGSFWERPQDESFSGTTGGAVPFQYLTNMARPVSIASLRSLARPDTPPRTSSRPVSPNGTCSPQLRQQRSFHSPLATQATFNGFPAPFFSGSLQPTLKHSASTASNASRRKPVPQAIPALEFEEEHRRHQSEQSIRVDVVQETEGDSSVDDVENMLGKNSTAEPAAAETSRDFASFVAKGKASKHTNKHNVDTETLGEGTLKRWGLTEAFNGTNIPLTDDQTTLTPPKKKMVQGPAGTYITDTANMRWCSALDEIKKALADDPASNDNDDDNDDNDEEAQTQIALQYADAVLAKLGVEA</sequence>
<feature type="region of interest" description="Disordered" evidence="1">
    <location>
        <begin position="258"/>
        <end position="327"/>
    </location>
</feature>
<dbReference type="InParanoid" id="A0A317XRS8"/>